<dbReference type="OrthoDB" id="2432957at2759"/>
<dbReference type="AlphaFoldDB" id="A0A397I551"/>
<protein>
    <submittedName>
        <fullName evidence="1">Uncharacterized protein</fullName>
    </submittedName>
</protein>
<keyword evidence="2" id="KW-1185">Reference proteome</keyword>
<organism evidence="1 2">
    <name type="scientific">Diversispora epigaea</name>
    <dbReference type="NCBI Taxonomy" id="1348612"/>
    <lineage>
        <taxon>Eukaryota</taxon>
        <taxon>Fungi</taxon>
        <taxon>Fungi incertae sedis</taxon>
        <taxon>Mucoromycota</taxon>
        <taxon>Glomeromycotina</taxon>
        <taxon>Glomeromycetes</taxon>
        <taxon>Diversisporales</taxon>
        <taxon>Diversisporaceae</taxon>
        <taxon>Diversispora</taxon>
    </lineage>
</organism>
<accession>A0A397I551</accession>
<sequence>MRQKINFALNSLIVNSGNLSIGNLIKVTLSSTSTSINSQFLKRVPYDEFTNIGHIGKCCFNQIYKETWKKNYYGTVWRVLNNSQNVDMEFSKEYIAKFYLLSIQDESLKPAQDKQFYALVFLFGSAFSRFSAGKTIEDTAC</sequence>
<dbReference type="Proteomes" id="UP000266861">
    <property type="component" value="Unassembled WGS sequence"/>
</dbReference>
<name>A0A397I551_9GLOM</name>
<evidence type="ECO:0000313" key="2">
    <source>
        <dbReference type="Proteomes" id="UP000266861"/>
    </source>
</evidence>
<comment type="caution">
    <text evidence="1">The sequence shown here is derived from an EMBL/GenBank/DDBJ whole genome shotgun (WGS) entry which is preliminary data.</text>
</comment>
<proteinExistence type="predicted"/>
<gene>
    <name evidence="1" type="ORF">Glove_275g2</name>
</gene>
<dbReference type="EMBL" id="PQFF01000252">
    <property type="protein sequence ID" value="RHZ70077.1"/>
    <property type="molecule type" value="Genomic_DNA"/>
</dbReference>
<evidence type="ECO:0000313" key="1">
    <source>
        <dbReference type="EMBL" id="RHZ70077.1"/>
    </source>
</evidence>
<reference evidence="1 2" key="1">
    <citation type="submission" date="2018-08" db="EMBL/GenBank/DDBJ databases">
        <title>Genome and evolution of the arbuscular mycorrhizal fungus Diversispora epigaea (formerly Glomus versiforme) and its bacterial endosymbionts.</title>
        <authorList>
            <person name="Sun X."/>
            <person name="Fei Z."/>
            <person name="Harrison M."/>
        </authorList>
    </citation>
    <scope>NUCLEOTIDE SEQUENCE [LARGE SCALE GENOMIC DNA]</scope>
    <source>
        <strain evidence="1 2">IT104</strain>
    </source>
</reference>